<accession>A0ABP9Q4D2</accession>
<dbReference type="Gene3D" id="1.10.10.60">
    <property type="entry name" value="Homeodomain-like"/>
    <property type="match status" value="1"/>
</dbReference>
<sequence length="251" mass="26977">MRPHAARGPSLTSSYRTYPASPPLRPFARLGWTGDPGWPRSLRLLPDGCVDLVARDGRMVAVLPTPGVRRVELRATDRPVGLRLRCGTAGTLLGHDLSRLPAGGELDLTELCGGVLRELPSIGPDTVLAALARARLAEGALPDPAVLRAVRLLRAPRARVDAVAAELGLSPRTLHRRVAAQVGYGPKQLQRVFRFQRFLTALPRLAERRGSAALAELAAELGYADQSHLGRDCRELTGTSPARLLAGWSGH</sequence>
<organism evidence="5 6">
    <name type="scientific">Pseudonocardia eucalypti</name>
    <dbReference type="NCBI Taxonomy" id="648755"/>
    <lineage>
        <taxon>Bacteria</taxon>
        <taxon>Bacillati</taxon>
        <taxon>Actinomycetota</taxon>
        <taxon>Actinomycetes</taxon>
        <taxon>Pseudonocardiales</taxon>
        <taxon>Pseudonocardiaceae</taxon>
        <taxon>Pseudonocardia</taxon>
    </lineage>
</organism>
<evidence type="ECO:0000313" key="6">
    <source>
        <dbReference type="Proteomes" id="UP001428817"/>
    </source>
</evidence>
<keyword evidence="1" id="KW-0805">Transcription regulation</keyword>
<evidence type="ECO:0000259" key="4">
    <source>
        <dbReference type="PROSITE" id="PS01124"/>
    </source>
</evidence>
<dbReference type="EMBL" id="BAABJP010000015">
    <property type="protein sequence ID" value="GAA5156725.1"/>
    <property type="molecule type" value="Genomic_DNA"/>
</dbReference>
<reference evidence="6" key="1">
    <citation type="journal article" date="2019" name="Int. J. Syst. Evol. Microbiol.">
        <title>The Global Catalogue of Microorganisms (GCM) 10K type strain sequencing project: providing services to taxonomists for standard genome sequencing and annotation.</title>
        <authorList>
            <consortium name="The Broad Institute Genomics Platform"/>
            <consortium name="The Broad Institute Genome Sequencing Center for Infectious Disease"/>
            <person name="Wu L."/>
            <person name="Ma J."/>
        </authorList>
    </citation>
    <scope>NUCLEOTIDE SEQUENCE [LARGE SCALE GENOMIC DNA]</scope>
    <source>
        <strain evidence="6">JCM 18303</strain>
    </source>
</reference>
<dbReference type="InterPro" id="IPR050204">
    <property type="entry name" value="AraC_XylS_family_regulators"/>
</dbReference>
<dbReference type="InterPro" id="IPR018060">
    <property type="entry name" value="HTH_AraC"/>
</dbReference>
<dbReference type="SMART" id="SM00342">
    <property type="entry name" value="HTH_ARAC"/>
    <property type="match status" value="1"/>
</dbReference>
<evidence type="ECO:0000256" key="1">
    <source>
        <dbReference type="ARBA" id="ARBA00023015"/>
    </source>
</evidence>
<dbReference type="Proteomes" id="UP001428817">
    <property type="component" value="Unassembled WGS sequence"/>
</dbReference>
<dbReference type="PANTHER" id="PTHR46796">
    <property type="entry name" value="HTH-TYPE TRANSCRIPTIONAL ACTIVATOR RHAS-RELATED"/>
    <property type="match status" value="1"/>
</dbReference>
<keyword evidence="2" id="KW-0238">DNA-binding</keyword>
<keyword evidence="3" id="KW-0804">Transcription</keyword>
<dbReference type="Pfam" id="PF12833">
    <property type="entry name" value="HTH_18"/>
    <property type="match status" value="1"/>
</dbReference>
<feature type="domain" description="HTH araC/xylS-type" evidence="4">
    <location>
        <begin position="144"/>
        <end position="247"/>
    </location>
</feature>
<keyword evidence="6" id="KW-1185">Reference proteome</keyword>
<evidence type="ECO:0000256" key="2">
    <source>
        <dbReference type="ARBA" id="ARBA00023125"/>
    </source>
</evidence>
<proteinExistence type="predicted"/>
<evidence type="ECO:0000313" key="5">
    <source>
        <dbReference type="EMBL" id="GAA5156725.1"/>
    </source>
</evidence>
<protein>
    <submittedName>
        <fullName evidence="5">Helix-turn-helix transcriptional regulator</fullName>
    </submittedName>
</protein>
<dbReference type="PROSITE" id="PS01124">
    <property type="entry name" value="HTH_ARAC_FAMILY_2"/>
    <property type="match status" value="1"/>
</dbReference>
<dbReference type="PANTHER" id="PTHR46796:SF15">
    <property type="entry name" value="BLL1074 PROTEIN"/>
    <property type="match status" value="1"/>
</dbReference>
<name>A0ABP9Q4D2_9PSEU</name>
<gene>
    <name evidence="5" type="ORF">GCM10023321_33110</name>
</gene>
<evidence type="ECO:0000256" key="3">
    <source>
        <dbReference type="ARBA" id="ARBA00023163"/>
    </source>
</evidence>
<comment type="caution">
    <text evidence="5">The sequence shown here is derived from an EMBL/GenBank/DDBJ whole genome shotgun (WGS) entry which is preliminary data.</text>
</comment>